<comment type="subcellular location">
    <subcellularLocation>
        <location evidence="1 12">Nucleus</location>
    </subcellularLocation>
</comment>
<keyword evidence="16" id="KW-1185">Reference proteome</keyword>
<comment type="catalytic activity">
    <reaction evidence="9 12">
        <text>O-phospho-L-seryl-[protein] + H2O = L-seryl-[protein] + phosphate</text>
        <dbReference type="Rhea" id="RHEA:20629"/>
        <dbReference type="Rhea" id="RHEA-COMP:9863"/>
        <dbReference type="Rhea" id="RHEA-COMP:11604"/>
        <dbReference type="ChEBI" id="CHEBI:15377"/>
        <dbReference type="ChEBI" id="CHEBI:29999"/>
        <dbReference type="ChEBI" id="CHEBI:43474"/>
        <dbReference type="ChEBI" id="CHEBI:83421"/>
        <dbReference type="EC" id="3.1.3.16"/>
    </reaction>
</comment>
<feature type="region of interest" description="Disordered" evidence="13">
    <location>
        <begin position="339"/>
        <end position="525"/>
    </location>
</feature>
<feature type="compositionally biased region" description="Basic and acidic residues" evidence="13">
    <location>
        <begin position="375"/>
        <end position="405"/>
    </location>
</feature>
<evidence type="ECO:0000256" key="4">
    <source>
        <dbReference type="ARBA" id="ARBA00022771"/>
    </source>
</evidence>
<gene>
    <name evidence="15" type="ORF">KC19_3G225600</name>
</gene>
<dbReference type="GO" id="GO:0043175">
    <property type="term" value="F:RNA polymerase core enzyme binding"/>
    <property type="evidence" value="ECO:0007669"/>
    <property type="project" value="UniProtKB-UniRule"/>
</dbReference>
<feature type="region of interest" description="Disordered" evidence="13">
    <location>
        <begin position="643"/>
        <end position="717"/>
    </location>
</feature>
<organism evidence="15 16">
    <name type="scientific">Ceratodon purpureus</name>
    <name type="common">Fire moss</name>
    <name type="synonym">Dicranum purpureum</name>
    <dbReference type="NCBI Taxonomy" id="3225"/>
    <lineage>
        <taxon>Eukaryota</taxon>
        <taxon>Viridiplantae</taxon>
        <taxon>Streptophyta</taxon>
        <taxon>Embryophyta</taxon>
        <taxon>Bryophyta</taxon>
        <taxon>Bryophytina</taxon>
        <taxon>Bryopsida</taxon>
        <taxon>Dicranidae</taxon>
        <taxon>Pseudoditrichales</taxon>
        <taxon>Ditrichaceae</taxon>
        <taxon>Ceratodon</taxon>
    </lineage>
</organism>
<feature type="compositionally biased region" description="Acidic residues" evidence="13">
    <location>
        <begin position="667"/>
        <end position="708"/>
    </location>
</feature>
<evidence type="ECO:0000256" key="1">
    <source>
        <dbReference type="ARBA" id="ARBA00004123"/>
    </source>
</evidence>
<evidence type="ECO:0000313" key="16">
    <source>
        <dbReference type="Proteomes" id="UP000822688"/>
    </source>
</evidence>
<dbReference type="InterPro" id="IPR039693">
    <property type="entry name" value="Rtr1/RPAP2"/>
</dbReference>
<feature type="compositionally biased region" description="Polar residues" evidence="13">
    <location>
        <begin position="298"/>
        <end position="307"/>
    </location>
</feature>
<evidence type="ECO:0000256" key="6">
    <source>
        <dbReference type="ARBA" id="ARBA00022833"/>
    </source>
</evidence>
<name>A0A8T0IQI8_CERPU</name>
<feature type="domain" description="RTR1-type" evidence="14">
    <location>
        <begin position="52"/>
        <end position="139"/>
    </location>
</feature>
<feature type="compositionally biased region" description="Polar residues" evidence="13">
    <location>
        <begin position="358"/>
        <end position="372"/>
    </location>
</feature>
<accession>A0A8T0IQI8</accession>
<dbReference type="GO" id="GO:0008420">
    <property type="term" value="F:RNA polymerase II CTD heptapeptide repeat phosphatase activity"/>
    <property type="evidence" value="ECO:0007669"/>
    <property type="project" value="UniProtKB-UniRule"/>
</dbReference>
<keyword evidence="4 12" id="KW-0863">Zinc-finger</keyword>
<evidence type="ECO:0000256" key="13">
    <source>
        <dbReference type="SAM" id="MobiDB-lite"/>
    </source>
</evidence>
<comment type="catalytic activity">
    <reaction evidence="10 12">
        <text>O-phospho-L-threonyl-[protein] + H2O = L-threonyl-[protein] + phosphate</text>
        <dbReference type="Rhea" id="RHEA:47004"/>
        <dbReference type="Rhea" id="RHEA-COMP:11060"/>
        <dbReference type="Rhea" id="RHEA-COMP:11605"/>
        <dbReference type="ChEBI" id="CHEBI:15377"/>
        <dbReference type="ChEBI" id="CHEBI:30013"/>
        <dbReference type="ChEBI" id="CHEBI:43474"/>
        <dbReference type="ChEBI" id="CHEBI:61977"/>
        <dbReference type="EC" id="3.1.3.16"/>
    </reaction>
</comment>
<dbReference type="GO" id="GO:0005737">
    <property type="term" value="C:cytoplasm"/>
    <property type="evidence" value="ECO:0007669"/>
    <property type="project" value="TreeGrafter"/>
</dbReference>
<dbReference type="PROSITE" id="PS51479">
    <property type="entry name" value="ZF_RTR1"/>
    <property type="match status" value="1"/>
</dbReference>
<dbReference type="EC" id="3.1.3.16" evidence="12"/>
<reference evidence="15" key="1">
    <citation type="submission" date="2020-06" db="EMBL/GenBank/DDBJ databases">
        <title>WGS assembly of Ceratodon purpureus strain R40.</title>
        <authorList>
            <person name="Carey S.B."/>
            <person name="Jenkins J."/>
            <person name="Shu S."/>
            <person name="Lovell J.T."/>
            <person name="Sreedasyam A."/>
            <person name="Maumus F."/>
            <person name="Tiley G.P."/>
            <person name="Fernandez-Pozo N."/>
            <person name="Barry K."/>
            <person name="Chen C."/>
            <person name="Wang M."/>
            <person name="Lipzen A."/>
            <person name="Daum C."/>
            <person name="Saski C.A."/>
            <person name="Payton A.C."/>
            <person name="Mcbreen J.C."/>
            <person name="Conrad R.E."/>
            <person name="Kollar L.M."/>
            <person name="Olsson S."/>
            <person name="Huttunen S."/>
            <person name="Landis J.B."/>
            <person name="Wickett N.J."/>
            <person name="Johnson M.G."/>
            <person name="Rensing S.A."/>
            <person name="Grimwood J."/>
            <person name="Schmutz J."/>
            <person name="Mcdaniel S.F."/>
        </authorList>
    </citation>
    <scope>NUCLEOTIDE SEQUENCE</scope>
    <source>
        <strain evidence="15">R40</strain>
    </source>
</reference>
<dbReference type="InterPro" id="IPR038534">
    <property type="entry name" value="Rtr1/RPAP2_sf"/>
</dbReference>
<dbReference type="PANTHER" id="PTHR14732:SF0">
    <property type="entry name" value="RNA POLYMERASE II SUBUNIT B1 CTD PHOSPHATASE RPAP2-RELATED"/>
    <property type="match status" value="1"/>
</dbReference>
<evidence type="ECO:0000256" key="8">
    <source>
        <dbReference type="ARBA" id="ARBA00023242"/>
    </source>
</evidence>
<feature type="region of interest" description="Disordered" evidence="13">
    <location>
        <begin position="159"/>
        <end position="218"/>
    </location>
</feature>
<evidence type="ECO:0000256" key="7">
    <source>
        <dbReference type="ARBA" id="ARBA00022912"/>
    </source>
</evidence>
<evidence type="ECO:0000313" key="15">
    <source>
        <dbReference type="EMBL" id="KAG0584653.1"/>
    </source>
</evidence>
<evidence type="ECO:0000259" key="14">
    <source>
        <dbReference type="PROSITE" id="PS51479"/>
    </source>
</evidence>
<dbReference type="GO" id="GO:0005634">
    <property type="term" value="C:nucleus"/>
    <property type="evidence" value="ECO:0007669"/>
    <property type="project" value="UniProtKB-SubCell"/>
</dbReference>
<evidence type="ECO:0000256" key="2">
    <source>
        <dbReference type="ARBA" id="ARBA00005676"/>
    </source>
</evidence>
<keyword evidence="6 12" id="KW-0862">Zinc</keyword>
<feature type="compositionally biased region" description="Low complexity" evidence="13">
    <location>
        <begin position="208"/>
        <end position="218"/>
    </location>
</feature>
<comment type="similarity">
    <text evidence="2 11 12">Belongs to the RPAP2 family.</text>
</comment>
<dbReference type="Pfam" id="PF04181">
    <property type="entry name" value="RPAP2_Rtr1"/>
    <property type="match status" value="1"/>
</dbReference>
<dbReference type="GO" id="GO:0008270">
    <property type="term" value="F:zinc ion binding"/>
    <property type="evidence" value="ECO:0007669"/>
    <property type="project" value="UniProtKB-KW"/>
</dbReference>
<protein>
    <recommendedName>
        <fullName evidence="12">RNA polymerase II subunit B1 CTD phosphatase RPAP2 homolog</fullName>
        <ecNumber evidence="12">3.1.3.16</ecNumber>
    </recommendedName>
</protein>
<feature type="compositionally biased region" description="Basic and acidic residues" evidence="13">
    <location>
        <begin position="653"/>
        <end position="666"/>
    </location>
</feature>
<keyword evidence="5 12" id="KW-0378">Hydrolase</keyword>
<evidence type="ECO:0000256" key="10">
    <source>
        <dbReference type="ARBA" id="ARBA00048336"/>
    </source>
</evidence>
<evidence type="ECO:0000256" key="11">
    <source>
        <dbReference type="PROSITE-ProRule" id="PRU00812"/>
    </source>
</evidence>
<dbReference type="EMBL" id="CM026423">
    <property type="protein sequence ID" value="KAG0584653.1"/>
    <property type="molecule type" value="Genomic_DNA"/>
</dbReference>
<sequence>MATTPGEKAALAAAEAAKARKFERTMKSMKKAVLEVQLILLDGVDTDEQLHAAGRILSQAEYGDVVEERSIAKVCGYARCSNALSSENSRKGRYRISLSAKKVYDLEESRPFCSAPCLIASKDFGNKLPVRQDVLESGERLVEILAAVRGSQYGARSKPVRLKEESVVKPTARGRNSKRGKSVSKETIISRPGSAGGARSVGEGEAQSETAVSSSESSAVVTGIALETGIPKEISSAGSGLKANGSSIIDQSSIAGTSSNPSSSFQSDPVVSSTSGANGKVTKSSSNGQKVRPDRDSLTSAPVSSTVQTKFEKLTIQERVGHQTVLPVFDYGGPSDAIEGYVPSRSRRDATAEPRIQSKVSKNTNSSDTTGKSGLHVDKRSSSERTTTGEEARIVLREGIERSENSTRSQQDGVRIFKDWEGLVSGSPQAGGSKSCITEVDEETSFSDSAREFSSRVSAPSTSKGVRESPANLKPALKKQSKVKQNVRSVAWADQNTIKSTSRSGKTLSKDRVLSSNVSETPHFEKSADDVIQVAEKINSLKLEEEPRPEARLSVSGVDLAMAARLTSAEAIATALTQAATSAANGELDGSEAVAQAGISILSATHNVSSATSSSPHEAQVQSGAIDEDELFARASQAREEMRRLKMPRKYSKLQDEKDRDEHGDLVDDFDPVAIEDDDDSDDDDGDAGDAALDDDDVDDDEYDDDSGGFEGAHEVGFTAPPKGFKAEISMFGTVFMALEGWISAAAVAHIYGKEPHEEDEYLSVNGREYSRQAVIGDGVSAEILRTFSLCLSRALPEVVRFLHISVPMSTLELSLGRLIKTLSFVEALPPFGTKQWRLLAILLLDSLSVKRVPRLGDYFSNNRSMMRKVLDTTGTSEADYDVFRDVVLPLGRSPTFSTRSGG</sequence>
<evidence type="ECO:0000256" key="9">
    <source>
        <dbReference type="ARBA" id="ARBA00047761"/>
    </source>
</evidence>
<dbReference type="PANTHER" id="PTHR14732">
    <property type="entry name" value="RNA POLYMERASE II SUBUNIT B1 CTD PHOSPHATASE RPAP2-RELATED"/>
    <property type="match status" value="1"/>
</dbReference>
<dbReference type="Proteomes" id="UP000822688">
    <property type="component" value="Chromosome 3"/>
</dbReference>
<keyword evidence="8 12" id="KW-0539">Nucleus</keyword>
<feature type="region of interest" description="Disordered" evidence="13">
    <location>
        <begin position="252"/>
        <end position="307"/>
    </location>
</feature>
<dbReference type="InterPro" id="IPR007308">
    <property type="entry name" value="Rtr1/RPAP2_dom"/>
</dbReference>
<evidence type="ECO:0000256" key="3">
    <source>
        <dbReference type="ARBA" id="ARBA00022723"/>
    </source>
</evidence>
<feature type="compositionally biased region" description="Polar residues" evidence="13">
    <location>
        <begin position="455"/>
        <end position="464"/>
    </location>
</feature>
<comment type="caution">
    <text evidence="15">The sequence shown here is derived from an EMBL/GenBank/DDBJ whole genome shotgun (WGS) entry which is preliminary data.</text>
</comment>
<evidence type="ECO:0000256" key="5">
    <source>
        <dbReference type="ARBA" id="ARBA00022801"/>
    </source>
</evidence>
<keyword evidence="3 12" id="KW-0479">Metal-binding</keyword>
<dbReference type="Gene3D" id="1.25.40.820">
    <property type="match status" value="1"/>
</dbReference>
<feature type="compositionally biased region" description="Low complexity" evidence="13">
    <location>
        <begin position="258"/>
        <end position="275"/>
    </location>
</feature>
<proteinExistence type="inferred from homology"/>
<evidence type="ECO:0000256" key="12">
    <source>
        <dbReference type="RuleBase" id="RU367080"/>
    </source>
</evidence>
<feature type="compositionally biased region" description="Polar residues" evidence="13">
    <location>
        <begin position="609"/>
        <end position="623"/>
    </location>
</feature>
<feature type="region of interest" description="Disordered" evidence="13">
    <location>
        <begin position="609"/>
        <end position="628"/>
    </location>
</feature>
<comment type="function">
    <text evidence="12">Putative RNA polymerase II subunit B1 C-terminal domain (CTD) phosphatase involved in RNA polymerase II transcription regulation.</text>
</comment>
<feature type="compositionally biased region" description="Polar residues" evidence="13">
    <location>
        <begin position="483"/>
        <end position="507"/>
    </location>
</feature>
<keyword evidence="7 12" id="KW-0904">Protein phosphatase</keyword>
<dbReference type="AlphaFoldDB" id="A0A8T0IQI8"/>
<feature type="compositionally biased region" description="Polar residues" evidence="13">
    <location>
        <begin position="426"/>
        <end position="436"/>
    </location>
</feature>